<evidence type="ECO:0000313" key="2">
    <source>
        <dbReference type="EMBL" id="ATU81872.1"/>
    </source>
</evidence>
<dbReference type="VEuPathDB" id="FungiDB:PYU1_G013511"/>
<feature type="region of interest" description="Disordered" evidence="1">
    <location>
        <begin position="1"/>
        <end position="68"/>
    </location>
</feature>
<proteinExistence type="evidence at transcript level"/>
<organism evidence="2">
    <name type="scientific">Globisporangium ultimum</name>
    <name type="common">Pythium ultimum</name>
    <dbReference type="NCBI Taxonomy" id="2052682"/>
    <lineage>
        <taxon>Eukaryota</taxon>
        <taxon>Sar</taxon>
        <taxon>Stramenopiles</taxon>
        <taxon>Oomycota</taxon>
        <taxon>Peronosporomycetes</taxon>
        <taxon>Pythiales</taxon>
        <taxon>Pythiaceae</taxon>
        <taxon>Globisporangium</taxon>
    </lineage>
</organism>
<evidence type="ECO:0000256" key="1">
    <source>
        <dbReference type="SAM" id="MobiDB-lite"/>
    </source>
</evidence>
<name>A0A2D3I2U9_GLOUL</name>
<dbReference type="EMBL" id="MF765461">
    <property type="protein sequence ID" value="ATU81872.1"/>
    <property type="molecule type" value="mRNA"/>
</dbReference>
<sequence>MISSSGAVEIQSYPATNGGSSGELKLHSGEGSEASGPVFLNTGPSSSGFTGNMTLTTGKASGGGSGSTSYSGVVSIRTGASDTGPSGSLELSVARLEGTCLYQVAKVLQEVEVYKSQADTVLRLHQLVETLF</sequence>
<dbReference type="AlphaFoldDB" id="A0A2D3I2U9"/>
<reference evidence="2" key="1">
    <citation type="submission" date="2017-08" db="EMBL/GenBank/DDBJ databases">
        <title>Development of a loop-mediated isothermal amplification method for the rapid detection of Pythium ultimum.</title>
        <authorList>
            <person name="Shen D."/>
            <person name="Li Q."/>
            <person name="Yu J."/>
            <person name="Zhao Y."/>
            <person name="Zhu Y."/>
            <person name="Xu H."/>
            <person name="Dou D."/>
        </authorList>
    </citation>
    <scope>NUCLEOTIDE SEQUENCE</scope>
</reference>
<protein>
    <submittedName>
        <fullName evidence="2">Spore wall protein</fullName>
    </submittedName>
</protein>
<feature type="compositionally biased region" description="Polar residues" evidence="1">
    <location>
        <begin position="42"/>
        <end position="53"/>
    </location>
</feature>
<accession>A0A2D3I2U9</accession>